<evidence type="ECO:0000256" key="5">
    <source>
        <dbReference type="SAM" id="MobiDB-lite"/>
    </source>
</evidence>
<evidence type="ECO:0000256" key="1">
    <source>
        <dbReference type="ARBA" id="ARBA00004555"/>
    </source>
</evidence>
<comment type="subcellular location">
    <subcellularLocation>
        <location evidence="1">Golgi apparatus</location>
    </subcellularLocation>
</comment>
<evidence type="ECO:0000313" key="7">
    <source>
        <dbReference type="EMBL" id="KAF2399101.1"/>
    </source>
</evidence>
<feature type="compositionally biased region" description="Polar residues" evidence="5">
    <location>
        <begin position="36"/>
        <end position="46"/>
    </location>
</feature>
<organism evidence="7 8">
    <name type="scientific">Trichodelitschia bisporula</name>
    <dbReference type="NCBI Taxonomy" id="703511"/>
    <lineage>
        <taxon>Eukaryota</taxon>
        <taxon>Fungi</taxon>
        <taxon>Dikarya</taxon>
        <taxon>Ascomycota</taxon>
        <taxon>Pezizomycotina</taxon>
        <taxon>Dothideomycetes</taxon>
        <taxon>Dothideomycetes incertae sedis</taxon>
        <taxon>Phaeotrichales</taxon>
        <taxon>Phaeotrichaceae</taxon>
        <taxon>Trichodelitschia</taxon>
    </lineage>
</organism>
<protein>
    <recommendedName>
        <fullName evidence="6">GRIP domain-containing protein</fullName>
    </recommendedName>
</protein>
<gene>
    <name evidence="7" type="ORF">EJ06DRAFT_531413</name>
</gene>
<feature type="compositionally biased region" description="Acidic residues" evidence="5">
    <location>
        <begin position="102"/>
        <end position="117"/>
    </location>
</feature>
<dbReference type="Proteomes" id="UP000799640">
    <property type="component" value="Unassembled WGS sequence"/>
</dbReference>
<feature type="compositionally biased region" description="Low complexity" evidence="5">
    <location>
        <begin position="1"/>
        <end position="17"/>
    </location>
</feature>
<feature type="region of interest" description="Disordered" evidence="5">
    <location>
        <begin position="1"/>
        <end position="130"/>
    </location>
</feature>
<dbReference type="PANTHER" id="PTHR18921">
    <property type="entry name" value="MYOSIN HEAVY CHAIN - RELATED"/>
    <property type="match status" value="1"/>
</dbReference>
<dbReference type="Gene3D" id="1.10.287.1490">
    <property type="match status" value="1"/>
</dbReference>
<dbReference type="InterPro" id="IPR019459">
    <property type="entry name" value="GRAB"/>
</dbReference>
<dbReference type="EMBL" id="ML996698">
    <property type="protein sequence ID" value="KAF2399101.1"/>
    <property type="molecule type" value="Genomic_DNA"/>
</dbReference>
<evidence type="ECO:0000256" key="2">
    <source>
        <dbReference type="ARBA" id="ARBA00023034"/>
    </source>
</evidence>
<dbReference type="GO" id="GO:0005794">
    <property type="term" value="C:Golgi apparatus"/>
    <property type="evidence" value="ECO:0007669"/>
    <property type="project" value="UniProtKB-SubCell"/>
</dbReference>
<keyword evidence="3 4" id="KW-0175">Coiled coil</keyword>
<feature type="domain" description="GRIP" evidence="6">
    <location>
        <begin position="430"/>
        <end position="481"/>
    </location>
</feature>
<feature type="coiled-coil region" evidence="4">
    <location>
        <begin position="289"/>
        <end position="366"/>
    </location>
</feature>
<proteinExistence type="predicted"/>
<evidence type="ECO:0000313" key="8">
    <source>
        <dbReference type="Proteomes" id="UP000799640"/>
    </source>
</evidence>
<sequence>MSEPSSAAAMDSAPPGKSSKKASKKSRKKKNPAKDTNGSGHASNGSVPVPDADHDSEAEEKEPEPLHETEDEPIDSEPVDKPAAPPSPVRNGLPTRPKPDPSDGDPDPADSEPDPDADPSTRLDALTRQRASLRAEVAQLRATLEANLTKHAEEIAALKQEVEAERAEKEAINGKYDELVERVGVIRASLGERLKQDSQAIEEYKGEIEELQEQGEELQKENSVLKGKVAKLNGENEAKARDIDGLRARAVLAQQNWVKERDELIAREAGAREEFEVAKQAMQDWEVIAMEERAQRENLAERVADMEDRLASQREAYDRAAEERDAQAQTVDGLQHALRDIQDARKKELRELVENSQSQLSAFQAQFQSAELAQRAAETALADSRAELERLAPFEKEVKEKNLLIGKLRHEAVILNDHLTKALRFLKQRKPEDMVDRQIVTNHFLHFLALDRSDPLKFQVLQLIAALLAWDDEQKEQAGLARPGAASTASALRVPLTPFRRTPSSPSLQSAELALENRASKESLAELWSSFLEREAQEGAARRPSGAMSQR</sequence>
<dbReference type="AlphaFoldDB" id="A0A6G1HT62"/>
<reference evidence="7" key="1">
    <citation type="journal article" date="2020" name="Stud. Mycol.">
        <title>101 Dothideomycetes genomes: a test case for predicting lifestyles and emergence of pathogens.</title>
        <authorList>
            <person name="Haridas S."/>
            <person name="Albert R."/>
            <person name="Binder M."/>
            <person name="Bloem J."/>
            <person name="Labutti K."/>
            <person name="Salamov A."/>
            <person name="Andreopoulos B."/>
            <person name="Baker S."/>
            <person name="Barry K."/>
            <person name="Bills G."/>
            <person name="Bluhm B."/>
            <person name="Cannon C."/>
            <person name="Castanera R."/>
            <person name="Culley D."/>
            <person name="Daum C."/>
            <person name="Ezra D."/>
            <person name="Gonzalez J."/>
            <person name="Henrissat B."/>
            <person name="Kuo A."/>
            <person name="Liang C."/>
            <person name="Lipzen A."/>
            <person name="Lutzoni F."/>
            <person name="Magnuson J."/>
            <person name="Mondo S."/>
            <person name="Nolan M."/>
            <person name="Ohm R."/>
            <person name="Pangilinan J."/>
            <person name="Park H.-J."/>
            <person name="Ramirez L."/>
            <person name="Alfaro M."/>
            <person name="Sun H."/>
            <person name="Tritt A."/>
            <person name="Yoshinaga Y."/>
            <person name="Zwiers L.-H."/>
            <person name="Turgeon B."/>
            <person name="Goodwin S."/>
            <person name="Spatafora J."/>
            <person name="Crous P."/>
            <person name="Grigoriev I."/>
        </authorList>
    </citation>
    <scope>NUCLEOTIDE SEQUENCE</scope>
    <source>
        <strain evidence="7">CBS 262.69</strain>
    </source>
</reference>
<name>A0A6G1HT62_9PEZI</name>
<dbReference type="GO" id="GO:0031267">
    <property type="term" value="F:small GTPase binding"/>
    <property type="evidence" value="ECO:0007669"/>
    <property type="project" value="TreeGrafter"/>
</dbReference>
<dbReference type="OrthoDB" id="425925at2759"/>
<dbReference type="PROSITE" id="PS50913">
    <property type="entry name" value="GRIP"/>
    <property type="match status" value="1"/>
</dbReference>
<evidence type="ECO:0000259" key="6">
    <source>
        <dbReference type="PROSITE" id="PS50913"/>
    </source>
</evidence>
<dbReference type="GO" id="GO:0007030">
    <property type="term" value="P:Golgi organization"/>
    <property type="evidence" value="ECO:0007669"/>
    <property type="project" value="TreeGrafter"/>
</dbReference>
<accession>A0A6G1HT62</accession>
<dbReference type="GO" id="GO:0006888">
    <property type="term" value="P:endoplasmic reticulum to Golgi vesicle-mediated transport"/>
    <property type="evidence" value="ECO:0007669"/>
    <property type="project" value="TreeGrafter"/>
</dbReference>
<keyword evidence="8" id="KW-1185">Reference proteome</keyword>
<dbReference type="PANTHER" id="PTHR18921:SF2">
    <property type="entry name" value="THYROID RECEPTOR-INTERACTING PROTEIN 11"/>
    <property type="match status" value="1"/>
</dbReference>
<keyword evidence="2" id="KW-0333">Golgi apparatus</keyword>
<evidence type="ECO:0000256" key="3">
    <source>
        <dbReference type="ARBA" id="ARBA00023054"/>
    </source>
</evidence>
<dbReference type="InterPro" id="IPR000237">
    <property type="entry name" value="GRIP_dom"/>
</dbReference>
<dbReference type="Pfam" id="PF10375">
    <property type="entry name" value="GRAB"/>
    <property type="match status" value="1"/>
</dbReference>
<evidence type="ECO:0000256" key="4">
    <source>
        <dbReference type="SAM" id="Coils"/>
    </source>
</evidence>
<feature type="compositionally biased region" description="Basic residues" evidence="5">
    <location>
        <begin position="18"/>
        <end position="31"/>
    </location>
</feature>